<protein>
    <submittedName>
        <fullName evidence="1">Uncharacterized protein</fullName>
    </submittedName>
</protein>
<gene>
    <name evidence="1" type="ORF">DSO57_1017736</name>
</gene>
<dbReference type="Proteomes" id="UP001165960">
    <property type="component" value="Unassembled WGS sequence"/>
</dbReference>
<sequence length="278" mass="31501">MDNSQPIFDFNDTRRTLEKPSLDSNLENTATVSSRNSQEPGAIPTSNIHIGTLNQRLNVNRELSALEAPRIEGPIADKGFCCVNGSEGLKYYLDGQPILFNSYIPVWERSPKVSSETYMRHCLKRSNGFDSNSLPFPKKLREYEPKKNIFKASCLALNVALQSGLLEQDVALLLNPESKLKYNLLTFKGKHTLGTQVPDISPEASDCSDSSSLADSKFKKYYTPKYLGRFWFRKLKSAVKGSHSEAVKAFPKVLCSVLFYNDYAHKYQIRKARLRLFR</sequence>
<reference evidence="1" key="1">
    <citation type="submission" date="2022-04" db="EMBL/GenBank/DDBJ databases">
        <title>Genome of the entomopathogenic fungus Entomophthora muscae.</title>
        <authorList>
            <person name="Elya C."/>
            <person name="Lovett B.R."/>
            <person name="Lee E."/>
            <person name="Macias A.M."/>
            <person name="Hajek A.E."/>
            <person name="De Bivort B.L."/>
            <person name="Kasson M.T."/>
            <person name="De Fine Licht H.H."/>
            <person name="Stajich J.E."/>
        </authorList>
    </citation>
    <scope>NUCLEOTIDE SEQUENCE</scope>
    <source>
        <strain evidence="1">Berkeley</strain>
    </source>
</reference>
<proteinExistence type="predicted"/>
<accession>A0ACC2UDB0</accession>
<name>A0ACC2UDB0_9FUNG</name>
<organism evidence="1 2">
    <name type="scientific">Entomophthora muscae</name>
    <dbReference type="NCBI Taxonomy" id="34485"/>
    <lineage>
        <taxon>Eukaryota</taxon>
        <taxon>Fungi</taxon>
        <taxon>Fungi incertae sedis</taxon>
        <taxon>Zoopagomycota</taxon>
        <taxon>Entomophthoromycotina</taxon>
        <taxon>Entomophthoromycetes</taxon>
        <taxon>Entomophthorales</taxon>
        <taxon>Entomophthoraceae</taxon>
        <taxon>Entomophthora</taxon>
    </lineage>
</organism>
<evidence type="ECO:0000313" key="2">
    <source>
        <dbReference type="Proteomes" id="UP001165960"/>
    </source>
</evidence>
<keyword evidence="2" id="KW-1185">Reference proteome</keyword>
<comment type="caution">
    <text evidence="1">The sequence shown here is derived from an EMBL/GenBank/DDBJ whole genome shotgun (WGS) entry which is preliminary data.</text>
</comment>
<evidence type="ECO:0000313" key="1">
    <source>
        <dbReference type="EMBL" id="KAJ9085045.1"/>
    </source>
</evidence>
<dbReference type="EMBL" id="QTSX02000785">
    <property type="protein sequence ID" value="KAJ9085045.1"/>
    <property type="molecule type" value="Genomic_DNA"/>
</dbReference>